<comment type="caution">
    <text evidence="6">The sequence shown here is derived from an EMBL/GenBank/DDBJ whole genome shotgun (WGS) entry which is preliminary data.</text>
</comment>
<dbReference type="HOGENOM" id="CLU_031618_2_1_9"/>
<keyword evidence="4" id="KW-0732">Signal</keyword>
<feature type="domain" description="Rhodanese" evidence="5">
    <location>
        <begin position="233"/>
        <end position="351"/>
    </location>
</feature>
<evidence type="ECO:0000256" key="1">
    <source>
        <dbReference type="ARBA" id="ARBA00022679"/>
    </source>
</evidence>
<feature type="compositionally biased region" description="Basic and acidic residues" evidence="3">
    <location>
        <begin position="359"/>
        <end position="376"/>
    </location>
</feature>
<dbReference type="SMART" id="SM00450">
    <property type="entry name" value="RHOD"/>
    <property type="match status" value="2"/>
</dbReference>
<dbReference type="InterPro" id="IPR036873">
    <property type="entry name" value="Rhodanese-like_dom_sf"/>
</dbReference>
<evidence type="ECO:0000313" key="7">
    <source>
        <dbReference type="Proteomes" id="UP000003527"/>
    </source>
</evidence>
<dbReference type="AlphaFoldDB" id="G9WTF1"/>
<dbReference type="PANTHER" id="PTHR11364:SF27">
    <property type="entry name" value="SULFURTRANSFERASE"/>
    <property type="match status" value="1"/>
</dbReference>
<dbReference type="PROSITE" id="PS51257">
    <property type="entry name" value="PROKAR_LIPOPROTEIN"/>
    <property type="match status" value="1"/>
</dbReference>
<protein>
    <recommendedName>
        <fullName evidence="5">Rhodanese domain-containing protein</fullName>
    </recommendedName>
</protein>
<dbReference type="Gene3D" id="3.40.250.10">
    <property type="entry name" value="Rhodanese-like domain"/>
    <property type="match status" value="2"/>
</dbReference>
<accession>G9WTF1</accession>
<dbReference type="PROSITE" id="PS00380">
    <property type="entry name" value="RHODANESE_1"/>
    <property type="match status" value="1"/>
</dbReference>
<dbReference type="SUPFAM" id="SSF52821">
    <property type="entry name" value="Rhodanese/Cell cycle control phosphatase"/>
    <property type="match status" value="2"/>
</dbReference>
<feature type="compositionally biased region" description="Basic and acidic residues" evidence="3">
    <location>
        <begin position="37"/>
        <end position="63"/>
    </location>
</feature>
<organism evidence="6 7">
    <name type="scientific">Oribacterium asaccharolyticum ACB7</name>
    <dbReference type="NCBI Taxonomy" id="796944"/>
    <lineage>
        <taxon>Bacteria</taxon>
        <taxon>Bacillati</taxon>
        <taxon>Bacillota</taxon>
        <taxon>Clostridia</taxon>
        <taxon>Lachnospirales</taxon>
        <taxon>Lachnospiraceae</taxon>
        <taxon>Oribacterium</taxon>
    </lineage>
</organism>
<proteinExistence type="predicted"/>
<feature type="signal peptide" evidence="4">
    <location>
        <begin position="1"/>
        <end position="25"/>
    </location>
</feature>
<dbReference type="GO" id="GO:0004792">
    <property type="term" value="F:thiosulfate-cyanide sulfurtransferase activity"/>
    <property type="evidence" value="ECO:0007669"/>
    <property type="project" value="InterPro"/>
</dbReference>
<feature type="chain" id="PRO_5038695733" description="Rhodanese domain-containing protein" evidence="4">
    <location>
        <begin position="26"/>
        <end position="376"/>
    </location>
</feature>
<dbReference type="EMBL" id="AFZD01000015">
    <property type="protein sequence ID" value="EHL12474.1"/>
    <property type="molecule type" value="Genomic_DNA"/>
</dbReference>
<evidence type="ECO:0000313" key="6">
    <source>
        <dbReference type="EMBL" id="EHL12474.1"/>
    </source>
</evidence>
<dbReference type="Pfam" id="PF00581">
    <property type="entry name" value="Rhodanese"/>
    <property type="match status" value="2"/>
</dbReference>
<feature type="region of interest" description="Disordered" evidence="3">
    <location>
        <begin position="28"/>
        <end position="63"/>
    </location>
</feature>
<evidence type="ECO:0000256" key="4">
    <source>
        <dbReference type="SAM" id="SignalP"/>
    </source>
</evidence>
<reference evidence="6 7" key="1">
    <citation type="submission" date="2011-08" db="EMBL/GenBank/DDBJ databases">
        <title>The Genome Sequence of Oribacterium sp. ACB7.</title>
        <authorList>
            <consortium name="The Broad Institute Genome Sequencing Platform"/>
            <person name="Earl A."/>
            <person name="Ward D."/>
            <person name="Feldgarden M."/>
            <person name="Gevers D."/>
            <person name="Sizova M."/>
            <person name="Hazen A."/>
            <person name="Epstein S."/>
            <person name="Young S.K."/>
            <person name="Zeng Q."/>
            <person name="Gargeya S."/>
            <person name="Fitzgerald M."/>
            <person name="Haas B."/>
            <person name="Abouelleil A."/>
            <person name="Alvarado L."/>
            <person name="Arachchi H.M."/>
            <person name="Berlin A."/>
            <person name="Brown A."/>
            <person name="Chapman S.B."/>
            <person name="Chen Z."/>
            <person name="Dunbar C."/>
            <person name="Freedman E."/>
            <person name="Gearin G."/>
            <person name="Gellesch M."/>
            <person name="Goldberg J."/>
            <person name="Griggs A."/>
            <person name="Gujja S."/>
            <person name="Heiman D."/>
            <person name="Howarth C."/>
            <person name="Larson L."/>
            <person name="Lui A."/>
            <person name="MacDonald P.J.P."/>
            <person name="Montmayeur A."/>
            <person name="Murphy C."/>
            <person name="Neiman D."/>
            <person name="Pearson M."/>
            <person name="Priest M."/>
            <person name="Roberts A."/>
            <person name="Saif S."/>
            <person name="Shea T."/>
            <person name="Shenoy N."/>
            <person name="Sisk P."/>
            <person name="Stolte C."/>
            <person name="Sykes S."/>
            <person name="Wortman J."/>
            <person name="Nusbaum C."/>
            <person name="Birren B."/>
        </authorList>
    </citation>
    <scope>NUCLEOTIDE SEQUENCE [LARGE SCALE GENOMIC DNA]</scope>
    <source>
        <strain evidence="6 7">ACB7</strain>
    </source>
</reference>
<keyword evidence="1" id="KW-0808">Transferase</keyword>
<evidence type="ECO:0000259" key="5">
    <source>
        <dbReference type="PROSITE" id="PS50206"/>
    </source>
</evidence>
<sequence>MKKNYGKILLSATLLATAFSACSNAKKAETSAVSSEKTTEATSEKAQETEKAKETEKAGEKEAVDISSVKEETVYVSADYVKALLDSGKDVKVLEAAWGPVDADKDYNKAHIPGAFHVNTDDIEEEKTWNFRSPEEIEKLLKNYGITKDTVVVTYGNTPENTADDRLAAVLLWAGVEDVKNLSGGIDAWVKAGFETEKQVNEPVATNEDFGVKIPAHPEYVLSIDEVKEKMKDDAKFKLVSIRSKDEFLGKTSGYSYIDRAGEPLGAVWGHDTDDGSYNNADGTVVDLAKLEEYLGESGLSLEKNDIAFYCGTGWRASVPFLIAHENGFKNAYLYDGGWFQWQMDPENKVQLGEPGSSDYKEVQVKDLPTDKAAKK</sequence>
<gene>
    <name evidence="6" type="ORF">HMPREF9624_00185</name>
</gene>
<keyword evidence="2" id="KW-0677">Repeat</keyword>
<evidence type="ECO:0000256" key="2">
    <source>
        <dbReference type="ARBA" id="ARBA00022737"/>
    </source>
</evidence>
<keyword evidence="7" id="KW-1185">Reference proteome</keyword>
<evidence type="ECO:0000256" key="3">
    <source>
        <dbReference type="SAM" id="MobiDB-lite"/>
    </source>
</evidence>
<dbReference type="Proteomes" id="UP000003527">
    <property type="component" value="Unassembled WGS sequence"/>
</dbReference>
<dbReference type="InterPro" id="IPR001307">
    <property type="entry name" value="Thiosulphate_STrfase_CS"/>
</dbReference>
<dbReference type="InterPro" id="IPR001763">
    <property type="entry name" value="Rhodanese-like_dom"/>
</dbReference>
<dbReference type="CDD" id="cd01448">
    <property type="entry name" value="TST_Repeat_1"/>
    <property type="match status" value="1"/>
</dbReference>
<feature type="region of interest" description="Disordered" evidence="3">
    <location>
        <begin position="350"/>
        <end position="376"/>
    </location>
</feature>
<name>G9WTF1_9FIRM</name>
<dbReference type="PATRIC" id="fig|796944.3.peg.895"/>
<dbReference type="InterPro" id="IPR045078">
    <property type="entry name" value="TST/MPST-like"/>
</dbReference>
<dbReference type="PROSITE" id="PS50206">
    <property type="entry name" value="RHODANESE_3"/>
    <property type="match status" value="2"/>
</dbReference>
<feature type="domain" description="Rhodanese" evidence="5">
    <location>
        <begin position="87"/>
        <end position="198"/>
    </location>
</feature>
<dbReference type="RefSeq" id="WP_009536119.1">
    <property type="nucleotide sequence ID" value="NZ_JH414504.1"/>
</dbReference>
<dbReference type="PANTHER" id="PTHR11364">
    <property type="entry name" value="THIOSULFATE SULFERTANSFERASE"/>
    <property type="match status" value="1"/>
</dbReference>